<evidence type="ECO:0000313" key="1">
    <source>
        <dbReference type="EMBL" id="OBR87735.1"/>
    </source>
</evidence>
<dbReference type="AlphaFoldDB" id="A0A1A6ACF6"/>
<dbReference type="VEuPathDB" id="FungiDB:I303_01947"/>
<name>A0A1A6ACF6_9TREE</name>
<reference evidence="2" key="3">
    <citation type="submission" date="2024-02" db="EMBL/GenBank/DDBJ databases">
        <title>Comparative genomics of Cryptococcus and Kwoniella reveals pathogenesis evolution and contrasting modes of karyotype evolution via chromosome fusion or intercentromeric recombination.</title>
        <authorList>
            <person name="Coelho M.A."/>
            <person name="David-Palma M."/>
            <person name="Shea T."/>
            <person name="Bowers K."/>
            <person name="McGinley-Smith S."/>
            <person name="Mohammad A.W."/>
            <person name="Gnirke A."/>
            <person name="Yurkov A.M."/>
            <person name="Nowrousian M."/>
            <person name="Sun S."/>
            <person name="Cuomo C.A."/>
            <person name="Heitman J."/>
        </authorList>
    </citation>
    <scope>NUCLEOTIDE SEQUENCE</scope>
    <source>
        <strain evidence="2">CBS 10117</strain>
    </source>
</reference>
<evidence type="ECO:0000313" key="3">
    <source>
        <dbReference type="Proteomes" id="UP000078595"/>
    </source>
</evidence>
<reference evidence="2" key="2">
    <citation type="submission" date="2013-07" db="EMBL/GenBank/DDBJ databases">
        <authorList>
            <consortium name="The Broad Institute Genome Sequencing Platform"/>
            <person name="Cuomo C."/>
            <person name="Litvintseva A."/>
            <person name="Chen Y."/>
            <person name="Heitman J."/>
            <person name="Sun S."/>
            <person name="Springer D."/>
            <person name="Dromer F."/>
            <person name="Young S.K."/>
            <person name="Zeng Q."/>
            <person name="Gargeya S."/>
            <person name="Fitzgerald M."/>
            <person name="Abouelleil A."/>
            <person name="Alvarado L."/>
            <person name="Berlin A.M."/>
            <person name="Chapman S.B."/>
            <person name="Dewar J."/>
            <person name="Goldberg J."/>
            <person name="Griggs A."/>
            <person name="Gujja S."/>
            <person name="Hansen M."/>
            <person name="Howarth C."/>
            <person name="Imamovic A."/>
            <person name="Larimer J."/>
            <person name="McCowan C."/>
            <person name="Murphy C."/>
            <person name="Pearson M."/>
            <person name="Priest M."/>
            <person name="Roberts A."/>
            <person name="Saif S."/>
            <person name="Shea T."/>
            <person name="Sykes S."/>
            <person name="Wortman J."/>
            <person name="Nusbaum C."/>
            <person name="Birren B."/>
        </authorList>
    </citation>
    <scope>NUCLEOTIDE SEQUENCE</scope>
    <source>
        <strain evidence="2">CBS 10117</strain>
    </source>
</reference>
<dbReference type="Proteomes" id="UP000078595">
    <property type="component" value="Chromosome 2"/>
</dbReference>
<organism evidence="1">
    <name type="scientific">Kwoniella dejecticola CBS 10117</name>
    <dbReference type="NCBI Taxonomy" id="1296121"/>
    <lineage>
        <taxon>Eukaryota</taxon>
        <taxon>Fungi</taxon>
        <taxon>Dikarya</taxon>
        <taxon>Basidiomycota</taxon>
        <taxon>Agaricomycotina</taxon>
        <taxon>Tremellomycetes</taxon>
        <taxon>Tremellales</taxon>
        <taxon>Cryptococcaceae</taxon>
        <taxon>Kwoniella</taxon>
    </lineage>
</organism>
<keyword evidence="3" id="KW-1185">Reference proteome</keyword>
<sequence length="251" mass="27231">MPLECVDDKGNVVPIDLNGTPSFETNTSILVTHKHPDSTANSQDEGQSIWGGSTYFQDNVDTTIDIAEQVESMRPNFGSYCVGAVLQSLTSPFKSCEISAALIPIIMQLPIWLQDTCKSKVDSFHSRKYDTLKAEWDASVQVTVLETKVKYMTDNALSVCSNGCLTPAPKQITLTLAARDPSGAVYSAMPSNYAQALEYVGGTQCKQCDGCTYAGISRNHRIPVGSSKRFVRPADVTHEFTDQSSLGVDTA</sequence>
<proteinExistence type="predicted"/>
<dbReference type="GeneID" id="28965646"/>
<dbReference type="RefSeq" id="XP_018265577.1">
    <property type="nucleotide sequence ID" value="XM_018405296.1"/>
</dbReference>
<dbReference type="EMBL" id="KI894028">
    <property type="protein sequence ID" value="OBR87735.1"/>
    <property type="molecule type" value="Genomic_DNA"/>
</dbReference>
<accession>A0A1A6ACF6</accession>
<dbReference type="EMBL" id="CP144531">
    <property type="protein sequence ID" value="WWC59365.1"/>
    <property type="molecule type" value="Genomic_DNA"/>
</dbReference>
<evidence type="ECO:0000313" key="2">
    <source>
        <dbReference type="EMBL" id="WWC59365.1"/>
    </source>
</evidence>
<protein>
    <submittedName>
        <fullName evidence="1">Uncharacterized protein</fullName>
    </submittedName>
</protein>
<dbReference type="KEGG" id="kdj:28965646"/>
<gene>
    <name evidence="1" type="ORF">I303_01947</name>
    <name evidence="2" type="ORF">I303_101917</name>
</gene>
<reference evidence="1" key="1">
    <citation type="submission" date="2013-07" db="EMBL/GenBank/DDBJ databases">
        <title>The Genome Sequence of Cryptococcus dejecticola CBS10117.</title>
        <authorList>
            <consortium name="The Broad Institute Genome Sequencing Platform"/>
            <person name="Cuomo C."/>
            <person name="Litvintseva A."/>
            <person name="Chen Y."/>
            <person name="Heitman J."/>
            <person name="Sun S."/>
            <person name="Springer D."/>
            <person name="Dromer F."/>
            <person name="Young S.K."/>
            <person name="Zeng Q."/>
            <person name="Gargeya S."/>
            <person name="Fitzgerald M."/>
            <person name="Abouelleil A."/>
            <person name="Alvarado L."/>
            <person name="Berlin A.M."/>
            <person name="Chapman S.B."/>
            <person name="Dewar J."/>
            <person name="Goldberg J."/>
            <person name="Griggs A."/>
            <person name="Gujja S."/>
            <person name="Hansen M."/>
            <person name="Howarth C."/>
            <person name="Imamovic A."/>
            <person name="Larimer J."/>
            <person name="McCowan C."/>
            <person name="Murphy C."/>
            <person name="Pearson M."/>
            <person name="Priest M."/>
            <person name="Roberts A."/>
            <person name="Saif S."/>
            <person name="Shea T."/>
            <person name="Sykes S."/>
            <person name="Wortman J."/>
            <person name="Nusbaum C."/>
            <person name="Birren B."/>
        </authorList>
    </citation>
    <scope>NUCLEOTIDE SEQUENCE [LARGE SCALE GENOMIC DNA]</scope>
    <source>
        <strain evidence="1">CBS 10117</strain>
    </source>
</reference>